<dbReference type="AlphaFoldDB" id="A0A653C3K0"/>
<evidence type="ECO:0000313" key="2">
    <source>
        <dbReference type="Proteomes" id="UP000410492"/>
    </source>
</evidence>
<reference evidence="1 2" key="1">
    <citation type="submission" date="2019-01" db="EMBL/GenBank/DDBJ databases">
        <authorList>
            <person name="Sayadi A."/>
        </authorList>
    </citation>
    <scope>NUCLEOTIDE SEQUENCE [LARGE SCALE GENOMIC DNA]</scope>
</reference>
<name>A0A653C3K0_CALMS</name>
<protein>
    <submittedName>
        <fullName evidence="1">Uncharacterized protein</fullName>
    </submittedName>
</protein>
<gene>
    <name evidence="1" type="ORF">CALMAC_LOCUS5850</name>
</gene>
<keyword evidence="2" id="KW-1185">Reference proteome</keyword>
<dbReference type="EMBL" id="CAACVG010006887">
    <property type="protein sequence ID" value="VEN42322.1"/>
    <property type="molecule type" value="Genomic_DNA"/>
</dbReference>
<organism evidence="1 2">
    <name type="scientific">Callosobruchus maculatus</name>
    <name type="common">Southern cowpea weevil</name>
    <name type="synonym">Pulse bruchid</name>
    <dbReference type="NCBI Taxonomy" id="64391"/>
    <lineage>
        <taxon>Eukaryota</taxon>
        <taxon>Metazoa</taxon>
        <taxon>Ecdysozoa</taxon>
        <taxon>Arthropoda</taxon>
        <taxon>Hexapoda</taxon>
        <taxon>Insecta</taxon>
        <taxon>Pterygota</taxon>
        <taxon>Neoptera</taxon>
        <taxon>Endopterygota</taxon>
        <taxon>Coleoptera</taxon>
        <taxon>Polyphaga</taxon>
        <taxon>Cucujiformia</taxon>
        <taxon>Chrysomeloidea</taxon>
        <taxon>Chrysomelidae</taxon>
        <taxon>Bruchinae</taxon>
        <taxon>Bruchini</taxon>
        <taxon>Callosobruchus</taxon>
    </lineage>
</organism>
<accession>A0A653C3K0</accession>
<dbReference type="Proteomes" id="UP000410492">
    <property type="component" value="Unassembled WGS sequence"/>
</dbReference>
<evidence type="ECO:0000313" key="1">
    <source>
        <dbReference type="EMBL" id="VEN42322.1"/>
    </source>
</evidence>
<proteinExistence type="predicted"/>
<sequence length="91" mass="9858">MVSDPTVPQAPAEGSYNVLFPKRDDSNMSDRIKSPLDLALFINGSNTELGTGAGVAGTYPRVEISINLGRHTTIFQVETIAIELVVRELNK</sequence>
<dbReference type="OrthoDB" id="7765170at2759"/>